<organism evidence="2 3">
    <name type="scientific">Cellulophaga algicola (strain DSM 14237 / IC166 / ACAM 630)</name>
    <dbReference type="NCBI Taxonomy" id="688270"/>
    <lineage>
        <taxon>Bacteria</taxon>
        <taxon>Pseudomonadati</taxon>
        <taxon>Bacteroidota</taxon>
        <taxon>Flavobacteriia</taxon>
        <taxon>Flavobacteriales</taxon>
        <taxon>Flavobacteriaceae</taxon>
        <taxon>Cellulophaga</taxon>
    </lineage>
</organism>
<feature type="signal peptide" evidence="1">
    <location>
        <begin position="1"/>
        <end position="19"/>
    </location>
</feature>
<dbReference type="OrthoDB" id="846879at2"/>
<sequence length="393" mass="44994">MKKIILLGVLMFFAIHTNAQLHKQSDSLINRAKPIISVDKAKILQNVNVIANMQYANNSNFQDGDYTGSNFAMNQFRLEVKGMVLDNTVFFRFRDRYTRTPTVQSVDNVDHSVDMIFVGINLSDKFSLAFGKMCADYGGYEFDMNPIDIYEYNDIVENADNFLTGAQFTWNAPKEQQFTFQVLNARTKTFDELYDNAPDIEAAKFPAAFVGNWRGSFAKGLLSTFWSYSLITEASEKQVQYIALGNQLNLKKVLIQYDFKYMKDDLDRLGVVSGLIPESYLPNTALKTDYIEHWLRVQYNFAPKWNVTVIGMVSDSYWKGNLDTAVSNDHIRTAWGVIPTLEFYPFKQLNLKFFASYIGRDYKYSNTAKTTYDLNDSSTGQVMVGFIAPLKFL</sequence>
<keyword evidence="1" id="KW-0732">Signal</keyword>
<evidence type="ECO:0000313" key="2">
    <source>
        <dbReference type="EMBL" id="ADV51474.1"/>
    </source>
</evidence>
<evidence type="ECO:0008006" key="4">
    <source>
        <dbReference type="Google" id="ProtNLM"/>
    </source>
</evidence>
<dbReference type="AlphaFoldDB" id="E6X491"/>
<evidence type="ECO:0000256" key="1">
    <source>
        <dbReference type="SAM" id="SignalP"/>
    </source>
</evidence>
<dbReference type="Proteomes" id="UP000008634">
    <property type="component" value="Chromosome"/>
</dbReference>
<keyword evidence="3" id="KW-1185">Reference proteome</keyword>
<dbReference type="Pfam" id="PF07396">
    <property type="entry name" value="Porin_O_P"/>
    <property type="match status" value="1"/>
</dbReference>
<name>E6X491_CELAD</name>
<gene>
    <name evidence="2" type="ordered locus">Celal_4232</name>
</gene>
<evidence type="ECO:0000313" key="3">
    <source>
        <dbReference type="Proteomes" id="UP000008634"/>
    </source>
</evidence>
<dbReference type="InterPro" id="IPR010870">
    <property type="entry name" value="Porin_O/P"/>
</dbReference>
<dbReference type="KEGG" id="cao:Celal_4232"/>
<reference evidence="2 3" key="1">
    <citation type="journal article" date="2010" name="Stand. Genomic Sci.">
        <title>Complete genome sequence of Cellulophaga algicola type strain (IC166).</title>
        <authorList>
            <person name="Abt B."/>
            <person name="Lu M."/>
            <person name="Misra M."/>
            <person name="Han C."/>
            <person name="Nolan M."/>
            <person name="Lucas S."/>
            <person name="Hammon N."/>
            <person name="Deshpande S."/>
            <person name="Cheng J.F."/>
            <person name="Tapia R."/>
            <person name="Goodwin L."/>
            <person name="Pitluck S."/>
            <person name="Liolios K."/>
            <person name="Pagani I."/>
            <person name="Ivanova N."/>
            <person name="Mavromatis K."/>
            <person name="Ovchinikova G."/>
            <person name="Pati A."/>
            <person name="Chen A."/>
            <person name="Palaniappan K."/>
            <person name="Land M."/>
            <person name="Hauser L."/>
            <person name="Chang Y.J."/>
            <person name="Jeffries C.D."/>
            <person name="Detter J.C."/>
            <person name="Brambilla E."/>
            <person name="Rohde M."/>
            <person name="Tindall B.J."/>
            <person name="Goker M."/>
            <person name="Woyke T."/>
            <person name="Bristow J."/>
            <person name="Eisen J.A."/>
            <person name="Markowitz V."/>
            <person name="Hugenholtz P."/>
            <person name="Kyrpides N.C."/>
            <person name="Klenk H.P."/>
            <person name="Lapidus A."/>
        </authorList>
    </citation>
    <scope>NUCLEOTIDE SEQUENCE [LARGE SCALE GENOMIC DNA]</scope>
    <source>
        <strain evidence="3">DSM 14237 / IC166 / ACAM 630</strain>
    </source>
</reference>
<dbReference type="eggNOG" id="COG3637">
    <property type="taxonomic scope" value="Bacteria"/>
</dbReference>
<feature type="chain" id="PRO_5003214872" description="Phosphate-selective porin O and P" evidence="1">
    <location>
        <begin position="20"/>
        <end position="393"/>
    </location>
</feature>
<dbReference type="RefSeq" id="WP_013552922.1">
    <property type="nucleotide sequence ID" value="NC_014934.1"/>
</dbReference>
<protein>
    <recommendedName>
        <fullName evidence="4">Phosphate-selective porin O and P</fullName>
    </recommendedName>
</protein>
<proteinExistence type="predicted"/>
<dbReference type="STRING" id="688270.Celal_4232"/>
<accession>E6X491</accession>
<dbReference type="HOGENOM" id="CLU_058958_0_0_10"/>
<dbReference type="EMBL" id="CP002453">
    <property type="protein sequence ID" value="ADV51474.1"/>
    <property type="molecule type" value="Genomic_DNA"/>
</dbReference>